<dbReference type="Proteomes" id="UP001477870">
    <property type="component" value="Unassembled WGS sequence"/>
</dbReference>
<reference evidence="1 2" key="1">
    <citation type="submission" date="2024-03" db="EMBL/GenBank/DDBJ databases">
        <title>Community enrichment and isolation of bacterial strains for fucoidan degradation.</title>
        <authorList>
            <person name="Sichert A."/>
        </authorList>
    </citation>
    <scope>NUCLEOTIDE SEQUENCE [LARGE SCALE GENOMIC DNA]</scope>
    <source>
        <strain evidence="1 2">AS62</strain>
    </source>
</reference>
<dbReference type="EMBL" id="JBBMQO010000003">
    <property type="protein sequence ID" value="MEM5501193.1"/>
    <property type="molecule type" value="Genomic_DNA"/>
</dbReference>
<keyword evidence="2" id="KW-1185">Reference proteome</keyword>
<name>A0ABU9T4Z3_9HYPH</name>
<accession>A0ABU9T4Z3</accession>
<gene>
    <name evidence="1" type="ORF">WNY59_06285</name>
</gene>
<dbReference type="Gene3D" id="1.10.10.1100">
    <property type="entry name" value="BFD-like [2Fe-2S]-binding domain"/>
    <property type="match status" value="1"/>
</dbReference>
<evidence type="ECO:0000313" key="2">
    <source>
        <dbReference type="Proteomes" id="UP001477870"/>
    </source>
</evidence>
<organism evidence="1 2">
    <name type="scientific">Ahrensia kielensis</name>
    <dbReference type="NCBI Taxonomy" id="76980"/>
    <lineage>
        <taxon>Bacteria</taxon>
        <taxon>Pseudomonadati</taxon>
        <taxon>Pseudomonadota</taxon>
        <taxon>Alphaproteobacteria</taxon>
        <taxon>Hyphomicrobiales</taxon>
        <taxon>Ahrensiaceae</taxon>
        <taxon>Ahrensia</taxon>
    </lineage>
</organism>
<dbReference type="RefSeq" id="WP_342847733.1">
    <property type="nucleotide sequence ID" value="NZ_JBBMQO010000003.1"/>
</dbReference>
<comment type="caution">
    <text evidence="1">The sequence shown here is derived from an EMBL/GenBank/DDBJ whole genome shotgun (WGS) entry which is preliminary data.</text>
</comment>
<evidence type="ECO:0000313" key="1">
    <source>
        <dbReference type="EMBL" id="MEM5501193.1"/>
    </source>
</evidence>
<proteinExistence type="predicted"/>
<sequence length="105" mass="12019">MIVCSCNYISKNDIEGVVRGFLDDDAWQLITVGKVYHALQKRGKCCGCFPNAIGVIVEVSAQWHREQQSPEAEIICLLDRIKHEHDRFETFKLINQKSKTQHFAA</sequence>
<protein>
    <submittedName>
        <fullName evidence="1">(2Fe-2S)-binding protein</fullName>
    </submittedName>
</protein>
<dbReference type="InterPro" id="IPR041854">
    <property type="entry name" value="BFD-like_2Fe2S-bd_dom_sf"/>
</dbReference>